<dbReference type="SMART" id="SM00028">
    <property type="entry name" value="TPR"/>
    <property type="match status" value="7"/>
</dbReference>
<accession>A0A7W3MVY8</accession>
<dbReference type="PANTHER" id="PTHR10098">
    <property type="entry name" value="RAPSYN-RELATED"/>
    <property type="match status" value="1"/>
</dbReference>
<evidence type="ECO:0000259" key="1">
    <source>
        <dbReference type="Pfam" id="PF12770"/>
    </source>
</evidence>
<keyword evidence="3" id="KW-1185">Reference proteome</keyword>
<dbReference type="AlphaFoldDB" id="A0A7W3MVY8"/>
<name>A0A7W3MVY8_9ACTN</name>
<dbReference type="Proteomes" id="UP000539313">
    <property type="component" value="Unassembled WGS sequence"/>
</dbReference>
<protein>
    <submittedName>
        <fullName evidence="2">CHAT domain-containing protein/tetratricopeptide (TPR) repeat protein</fullName>
    </submittedName>
</protein>
<dbReference type="InterPro" id="IPR024983">
    <property type="entry name" value="CHAT_dom"/>
</dbReference>
<organism evidence="2 3">
    <name type="scientific">Thermomonospora cellulosilytica</name>
    <dbReference type="NCBI Taxonomy" id="1411118"/>
    <lineage>
        <taxon>Bacteria</taxon>
        <taxon>Bacillati</taxon>
        <taxon>Actinomycetota</taxon>
        <taxon>Actinomycetes</taxon>
        <taxon>Streptosporangiales</taxon>
        <taxon>Thermomonosporaceae</taxon>
        <taxon>Thermomonospora</taxon>
    </lineage>
</organism>
<evidence type="ECO:0000313" key="2">
    <source>
        <dbReference type="EMBL" id="MBA9002839.1"/>
    </source>
</evidence>
<dbReference type="InterPro" id="IPR019734">
    <property type="entry name" value="TPR_rpt"/>
</dbReference>
<dbReference type="Gene3D" id="1.25.40.10">
    <property type="entry name" value="Tetratricopeptide repeat domain"/>
    <property type="match status" value="2"/>
</dbReference>
<dbReference type="PANTHER" id="PTHR10098:SF108">
    <property type="entry name" value="TETRATRICOPEPTIDE REPEAT PROTEIN 28"/>
    <property type="match status" value="1"/>
</dbReference>
<dbReference type="Pfam" id="PF12770">
    <property type="entry name" value="CHAT"/>
    <property type="match status" value="1"/>
</dbReference>
<dbReference type="InterPro" id="IPR011990">
    <property type="entry name" value="TPR-like_helical_dom_sf"/>
</dbReference>
<gene>
    <name evidence="2" type="ORF">HNR21_001721</name>
</gene>
<feature type="domain" description="CHAT" evidence="1">
    <location>
        <begin position="563"/>
        <end position="833"/>
    </location>
</feature>
<dbReference type="SUPFAM" id="SSF48452">
    <property type="entry name" value="TPR-like"/>
    <property type="match status" value="3"/>
</dbReference>
<comment type="caution">
    <text evidence="2">The sequence shown here is derived from an EMBL/GenBank/DDBJ whole genome shotgun (WGS) entry which is preliminary data.</text>
</comment>
<dbReference type="EMBL" id="JACJII010000001">
    <property type="protein sequence ID" value="MBA9002839.1"/>
    <property type="molecule type" value="Genomic_DNA"/>
</dbReference>
<sequence>MADDRCRRLLERGRALVDQARFDMARQAFEEALACARSSGDDYVHSRALAGLGNCAYYTYKFSEAEHWYRQQHALARVGGDDAELGVALGNLGNLAMARRDFSEARRLQAESVRHALAAGDVFGAGQSALSVVWIDVHEGVGDPDSPFLALARKAAHHSEASALFRARVAVATGACLLGVSKPNEAAGEYMAALGHLDGWSHPGVRAGALLGLAESALLLDRADDAINWARQAVAASEDASTRSRSATIRGWAHFLGVRDLARALADIDEAIELSEQLGESGEILRALVFRAQLHNATNEFDQALHDARAARALAVTRRDRVAAQVEIGYALLGSGETAAAERAFQEVANEGSTTGSGDDALFTLTGLAASRLAAGQIDQAAEAAYQGVAAFEQIPAHQRRLDPLRPALSQDRATNIYRLLEHAQCEQQRTTEALMTFNRRAEHSLWRLAHALSPDPTPSPTHPAPTHVPPDVMDRLSSTGSIMVVWSVHQDYLWSRRRATRQVLIWVITPEGRVHFRRIRPRGGTRPWEANVELAAVMAHQATRDSRGRSPSSGSAIARDSYLAHLAALLLDPIADLLADCSNLVLVPDSSLYYIPFTALPWRDGRLVDQFAVTVCPSLSHLTRLPEPSDDLDVLVAGVSHGGHVDLGVNQITLGPLPWAKVEAEAIADFFAVTPLIGAQATREAILGRLSRARVIHLAAHGSADLIARDGLAGVVFLAHPDGFAPLTAGDVLSAAPHAELVVLSGCDTAGGTPTAEGPIGLVRAFLAAGCSQVLASLFPVQDRSTKELMERFHCYRREGDSSSSALRRAINEARAGDVEFARWSSYMLFGNL</sequence>
<proteinExistence type="predicted"/>
<reference evidence="2 3" key="1">
    <citation type="submission" date="2020-08" db="EMBL/GenBank/DDBJ databases">
        <title>Sequencing the genomes of 1000 actinobacteria strains.</title>
        <authorList>
            <person name="Klenk H.-P."/>
        </authorList>
    </citation>
    <scope>NUCLEOTIDE SEQUENCE [LARGE SCALE GENOMIC DNA]</scope>
    <source>
        <strain evidence="2 3">DSM 45823</strain>
    </source>
</reference>
<dbReference type="RefSeq" id="WP_182704764.1">
    <property type="nucleotide sequence ID" value="NZ_JACJII010000001.1"/>
</dbReference>
<evidence type="ECO:0000313" key="3">
    <source>
        <dbReference type="Proteomes" id="UP000539313"/>
    </source>
</evidence>